<keyword evidence="4" id="KW-1185">Reference proteome</keyword>
<evidence type="ECO:0000313" key="3">
    <source>
        <dbReference type="EMBL" id="KAK6587912.1"/>
    </source>
</evidence>
<name>A0AAV9XTG0_9CRYT</name>
<feature type="coiled-coil region" evidence="1">
    <location>
        <begin position="117"/>
        <end position="161"/>
    </location>
</feature>
<proteinExistence type="predicted"/>
<evidence type="ECO:0000313" key="4">
    <source>
        <dbReference type="Proteomes" id="UP001311799"/>
    </source>
</evidence>
<evidence type="ECO:0000256" key="2">
    <source>
        <dbReference type="SAM" id="MobiDB-lite"/>
    </source>
</evidence>
<evidence type="ECO:0008006" key="5">
    <source>
        <dbReference type="Google" id="ProtNLM"/>
    </source>
</evidence>
<feature type="compositionally biased region" description="Acidic residues" evidence="2">
    <location>
        <begin position="1291"/>
        <end position="1325"/>
    </location>
</feature>
<organism evidence="3 4">
    <name type="scientific">Cryptosporidium xiaoi</name>
    <dbReference type="NCBI Taxonomy" id="659607"/>
    <lineage>
        <taxon>Eukaryota</taxon>
        <taxon>Sar</taxon>
        <taxon>Alveolata</taxon>
        <taxon>Apicomplexa</taxon>
        <taxon>Conoidasida</taxon>
        <taxon>Coccidia</taxon>
        <taxon>Eucoccidiorida</taxon>
        <taxon>Eimeriorina</taxon>
        <taxon>Cryptosporidiidae</taxon>
        <taxon>Cryptosporidium</taxon>
    </lineage>
</organism>
<sequence length="1424" mass="165256">MSEKKNTSFTQASLLAREEKVLQDAEIVITTQRNRIGELRSELERLNAEKVYWSNTHMKEMSDVIQENTKLRLQLDEMQSDLNALRHTQDSTDNLITNLTEALGAAESQLLSQDSELKKLRNLAGNLPRENNELREENQRLLVENEKLKRLQEENRMYLETNKLSKNGLPESDNNAIQAVNDSLKKHAKLARDLDFKTEELRVNKMCLLQLESDLLEHQLLVEQQRVEIQRLNTAVEALNREKALIPPVVITSHNFESQNNNNGDLSNGVTPKDISEQIVAEITKIIPKLASNKLGNENEQGVSDGIDNEIDIAQYRTMEEQRILISKLLKGLDQLGFTRSEATCYKERASDYRWFYSAVISHSVTYNTKNPELTENGDTSNNAISPPGFFNLFVRVESGNLSIFQNIDEEVPMFSIKPWKSNIEIFEKHKQFVITRVSTTSDQIENHIFYCQTEDEFNRWFYALCYGGFVKSQGYVNNAINNGFINSNNNNEIFRNGNNYSATIRIYDINNTSNYQLTHVSINTDKLVFNNDIGTIYTINSKLKIDLKKEHIIIDYISNNGLNRTVTFSSDNSSEFIELKDTLMKCNWTESKIITSDNNSNTKNNKFSDYTVNISSSNKSNITSKLKLGKELIPQSINFSVNHNNNNNLRHGIIMVENNKVLLYHDESDINPFTKIDIDNVNVEFDRRKMSILLMKTKNNHMESFYYMFASLEEFNRSLARLREGGIKDYNHTEKRPTTKQICVVCKNKMYFYKDFEDSLNSVSFLTISPDDTNCHIDSDRNEIILIYSQNETTKKKIILDCANMDEFTRWNIALSFGGFTEGVKRSSMSKYTFDISLFEVKKENGKEELINVETNENKSIYKDFYNITDYQSIEIYKTEESKKLNKPLMIIPFKDTEYIGDARKRQIIFLTRRGKAGEVRIIFNLQTLSNFDIMNKDLINIDFPVLESHNAATSSKAEYIIGAKSGILCVYCTSKNKDIKDSNKLNGGIRHALNDNKYLNKGVGVSSYNNSNSHNHHNDSNTRRFPECGYIKYLVSDFICVSSRAGRSVALRRREDDYDALSVRCKSLTEYEKWERSMSIAGFINNDSGNVNNDNSYLPPITYLFHSLDYDFRKQPILPTLSKERTIPNSSGMSNSDLNHSDYSSLDDVDNSIGTHTHKVFNQKHLFPINKKLHSTSIHKQTPPSQLLLSSPCKKNECEKYDNNNDYFWDNIKEIKHIVVDEDNNIDHFDNFMNSFNDENNYLDNNELDIKSKYDYHNYNNKEDYDGNDDNESEEKDCYNEEYDIKEQDEGEVNYDEYDEYEYEDDEYEVEDDEYEDDDNEKEYDLNCDEEAEFSEYSYSNKSSNYVSEEYKYGCQEHENSETGKILNSDGDENNNKNNIIYNHNSVNDNKGNKMSKIKEKISQRKDKLRRILDRIRDRKFN</sequence>
<accession>A0AAV9XTG0</accession>
<keyword evidence="1" id="KW-0175">Coiled coil</keyword>
<gene>
    <name evidence="3" type="ORF">RS030_81436</name>
</gene>
<feature type="compositionally biased region" description="Acidic residues" evidence="2">
    <location>
        <begin position="1268"/>
        <end position="1277"/>
    </location>
</feature>
<protein>
    <recommendedName>
        <fullName evidence="5">PH domain-containing protein</fullName>
    </recommendedName>
</protein>
<feature type="coiled-coil region" evidence="1">
    <location>
        <begin position="22"/>
        <end position="88"/>
    </location>
</feature>
<feature type="compositionally biased region" description="Basic and acidic residues" evidence="2">
    <location>
        <begin position="1278"/>
        <end position="1290"/>
    </location>
</feature>
<comment type="caution">
    <text evidence="3">The sequence shown here is derived from an EMBL/GenBank/DDBJ whole genome shotgun (WGS) entry which is preliminary data.</text>
</comment>
<feature type="region of interest" description="Disordered" evidence="2">
    <location>
        <begin position="1262"/>
        <end position="1325"/>
    </location>
</feature>
<reference evidence="3 4" key="1">
    <citation type="submission" date="2023-10" db="EMBL/GenBank/DDBJ databases">
        <title>Comparative genomics analysis reveals potential genetic determinants of host preference in Cryptosporidium xiaoi.</title>
        <authorList>
            <person name="Xiao L."/>
            <person name="Li J."/>
        </authorList>
    </citation>
    <scope>NUCLEOTIDE SEQUENCE [LARGE SCALE GENOMIC DNA]</scope>
    <source>
        <strain evidence="3 4">52996</strain>
    </source>
</reference>
<evidence type="ECO:0000256" key="1">
    <source>
        <dbReference type="SAM" id="Coils"/>
    </source>
</evidence>
<dbReference type="EMBL" id="JAWDEY010000036">
    <property type="protein sequence ID" value="KAK6587912.1"/>
    <property type="molecule type" value="Genomic_DNA"/>
</dbReference>
<dbReference type="Proteomes" id="UP001311799">
    <property type="component" value="Unassembled WGS sequence"/>
</dbReference>